<evidence type="ECO:0000259" key="1">
    <source>
        <dbReference type="Pfam" id="PF07589"/>
    </source>
</evidence>
<evidence type="ECO:0000313" key="2">
    <source>
        <dbReference type="EMBL" id="NWK54383.1"/>
    </source>
</evidence>
<gene>
    <name evidence="2" type="ORF">HW115_02080</name>
</gene>
<dbReference type="SUPFAM" id="SSF49899">
    <property type="entry name" value="Concanavalin A-like lectins/glucanases"/>
    <property type="match status" value="1"/>
</dbReference>
<protein>
    <submittedName>
        <fullName evidence="2">PEP-CTERM sorting domain-containing protein</fullName>
    </submittedName>
</protein>
<dbReference type="InterPro" id="IPR013320">
    <property type="entry name" value="ConA-like_dom_sf"/>
</dbReference>
<dbReference type="AlphaFoldDB" id="A0A851G9V4"/>
<comment type="caution">
    <text evidence="2">The sequence shown here is derived from an EMBL/GenBank/DDBJ whole genome shotgun (WGS) entry which is preliminary data.</text>
</comment>
<dbReference type="EMBL" id="JACBAZ010000001">
    <property type="protein sequence ID" value="NWK54383.1"/>
    <property type="molecule type" value="Genomic_DNA"/>
</dbReference>
<proteinExistence type="predicted"/>
<reference evidence="2 3" key="1">
    <citation type="submission" date="2020-07" db="EMBL/GenBank/DDBJ databases">
        <title>Roseicoccus Jingziensis gen. nov., sp. nov., isolated from coastal seawater.</title>
        <authorList>
            <person name="Feng X."/>
        </authorList>
    </citation>
    <scope>NUCLEOTIDE SEQUENCE [LARGE SCALE GENOMIC DNA]</scope>
    <source>
        <strain evidence="2 3">N1E253</strain>
    </source>
</reference>
<accession>A0A851G9V4</accession>
<organism evidence="2 3">
    <name type="scientific">Oceaniferula marina</name>
    <dbReference type="NCBI Taxonomy" id="2748318"/>
    <lineage>
        <taxon>Bacteria</taxon>
        <taxon>Pseudomonadati</taxon>
        <taxon>Verrucomicrobiota</taxon>
        <taxon>Verrucomicrobiia</taxon>
        <taxon>Verrucomicrobiales</taxon>
        <taxon>Verrucomicrobiaceae</taxon>
        <taxon>Oceaniferula</taxon>
    </lineage>
</organism>
<dbReference type="Proteomes" id="UP000557872">
    <property type="component" value="Unassembled WGS sequence"/>
</dbReference>
<dbReference type="Gene3D" id="2.60.120.200">
    <property type="match status" value="1"/>
</dbReference>
<name>A0A851G9V4_9BACT</name>
<dbReference type="InterPro" id="IPR013424">
    <property type="entry name" value="Ice-binding_C"/>
</dbReference>
<evidence type="ECO:0000313" key="3">
    <source>
        <dbReference type="Proteomes" id="UP000557872"/>
    </source>
</evidence>
<keyword evidence="3" id="KW-1185">Reference proteome</keyword>
<sequence length="289" mass="30383">MKPLNEIIEFIIIKMKTQLISTALAVTVTVSSQAALYLQLTADDLGLTQGADVTSWTDSASGNVFGLESGASASTAPSYETNYNGSGHAAVLFDGVDDFLQDTSLAGTTPNTAEMTVFVVGQFVSYSNTRYLLSAQNNTVDSGDNRLRLAISGSDWRTRVGDGSNIDTSGDAADSDHHVFSIVSGQNATNAVVMQLDGSAILTGTHGTTANAANLDRLNLGAFSNVTDSTKDWANGYIAEIRIYDTSMTDAEINTIHNELSAKYAPVPEPSSAALLGLGGIALILRRSK</sequence>
<feature type="domain" description="Ice-binding protein C-terminal" evidence="1">
    <location>
        <begin position="266"/>
        <end position="287"/>
    </location>
</feature>
<dbReference type="Pfam" id="PF07589">
    <property type="entry name" value="PEP-CTERM"/>
    <property type="match status" value="1"/>
</dbReference>
<dbReference type="NCBIfam" id="TIGR02595">
    <property type="entry name" value="PEP_CTERM"/>
    <property type="match status" value="1"/>
</dbReference>